<protein>
    <submittedName>
        <fullName evidence="1">3837_t:CDS:1</fullName>
    </submittedName>
</protein>
<dbReference type="Proteomes" id="UP000789901">
    <property type="component" value="Unassembled WGS sequence"/>
</dbReference>
<keyword evidence="2" id="KW-1185">Reference proteome</keyword>
<comment type="caution">
    <text evidence="1">The sequence shown here is derived from an EMBL/GenBank/DDBJ whole genome shotgun (WGS) entry which is preliminary data.</text>
</comment>
<gene>
    <name evidence="1" type="ORF">GMARGA_LOCUS22375</name>
</gene>
<feature type="non-terminal residue" evidence="1">
    <location>
        <position position="1"/>
    </location>
</feature>
<organism evidence="1 2">
    <name type="scientific">Gigaspora margarita</name>
    <dbReference type="NCBI Taxonomy" id="4874"/>
    <lineage>
        <taxon>Eukaryota</taxon>
        <taxon>Fungi</taxon>
        <taxon>Fungi incertae sedis</taxon>
        <taxon>Mucoromycota</taxon>
        <taxon>Glomeromycotina</taxon>
        <taxon>Glomeromycetes</taxon>
        <taxon>Diversisporales</taxon>
        <taxon>Gigasporaceae</taxon>
        <taxon>Gigaspora</taxon>
    </lineage>
</organism>
<evidence type="ECO:0000313" key="2">
    <source>
        <dbReference type="Proteomes" id="UP000789901"/>
    </source>
</evidence>
<proteinExistence type="predicted"/>
<dbReference type="EMBL" id="CAJVQB010021544">
    <property type="protein sequence ID" value="CAG8797358.1"/>
    <property type="molecule type" value="Genomic_DNA"/>
</dbReference>
<sequence length="92" mass="10565">QQLENIITHIQNLAAVLKSNKLILLNRNQEDFGRKNSCISVYLQDLNHGDPQEPILPLEVPRRNWDEKLVHCCQAIINLNPRTKTNAKPTTN</sequence>
<accession>A0ABN7VTA0</accession>
<evidence type="ECO:0000313" key="1">
    <source>
        <dbReference type="EMBL" id="CAG8797358.1"/>
    </source>
</evidence>
<name>A0ABN7VTA0_GIGMA</name>
<reference evidence="1 2" key="1">
    <citation type="submission" date="2021-06" db="EMBL/GenBank/DDBJ databases">
        <authorList>
            <person name="Kallberg Y."/>
            <person name="Tangrot J."/>
            <person name="Rosling A."/>
        </authorList>
    </citation>
    <scope>NUCLEOTIDE SEQUENCE [LARGE SCALE GENOMIC DNA]</scope>
    <source>
        <strain evidence="1 2">120-4 pot B 10/14</strain>
    </source>
</reference>